<dbReference type="Pfam" id="PF13715">
    <property type="entry name" value="CarbopepD_reg_2"/>
    <property type="match status" value="1"/>
</dbReference>
<dbReference type="NCBIfam" id="TIGR04056">
    <property type="entry name" value="OMP_RagA_SusC"/>
    <property type="match status" value="1"/>
</dbReference>
<evidence type="ECO:0000256" key="1">
    <source>
        <dbReference type="ARBA" id="ARBA00004571"/>
    </source>
</evidence>
<dbReference type="SUPFAM" id="SSF49464">
    <property type="entry name" value="Carboxypeptidase regulatory domain-like"/>
    <property type="match status" value="1"/>
</dbReference>
<evidence type="ECO:0000256" key="4">
    <source>
        <dbReference type="ARBA" id="ARBA00022692"/>
    </source>
</evidence>
<dbReference type="AlphaFoldDB" id="A0A078RYX5"/>
<comment type="similarity">
    <text evidence="7">Belongs to the TonB-dependent receptor family.</text>
</comment>
<comment type="subcellular location">
    <subcellularLocation>
        <location evidence="1 7">Cell outer membrane</location>
        <topology evidence="1 7">Multi-pass membrane protein</topology>
    </subcellularLocation>
</comment>
<dbReference type="InterPro" id="IPR036942">
    <property type="entry name" value="Beta-barrel_TonB_sf"/>
</dbReference>
<name>A0A078RYX5_BACUN</name>
<dbReference type="InterPro" id="IPR023997">
    <property type="entry name" value="TonB-dep_OMP_SusC/RagA_CS"/>
</dbReference>
<dbReference type="InterPro" id="IPR008969">
    <property type="entry name" value="CarboxyPept-like_regulatory"/>
</dbReference>
<comment type="caution">
    <text evidence="9">The sequence shown here is derived from an EMBL/GenBank/DDBJ whole genome shotgun (WGS) entry which is preliminary data.</text>
</comment>
<dbReference type="NCBIfam" id="TIGR04057">
    <property type="entry name" value="SusC_RagA_signa"/>
    <property type="match status" value="1"/>
</dbReference>
<proteinExistence type="inferred from homology"/>
<dbReference type="PROSITE" id="PS52016">
    <property type="entry name" value="TONB_DEPENDENT_REC_3"/>
    <property type="match status" value="1"/>
</dbReference>
<protein>
    <submittedName>
        <fullName evidence="9">TonB-linked outer membrane, SusC/RagA family protein</fullName>
    </submittedName>
</protein>
<dbReference type="RefSeq" id="WP_035448852.1">
    <property type="nucleotide sequence ID" value="NZ_JNHN01000174.1"/>
</dbReference>
<keyword evidence="2 7" id="KW-0813">Transport</keyword>
<dbReference type="Proteomes" id="UP000028013">
    <property type="component" value="Unassembled WGS sequence"/>
</dbReference>
<evidence type="ECO:0000313" key="9">
    <source>
        <dbReference type="EMBL" id="KDS50498.1"/>
    </source>
</evidence>
<evidence type="ECO:0000256" key="6">
    <source>
        <dbReference type="ARBA" id="ARBA00023237"/>
    </source>
</evidence>
<evidence type="ECO:0000256" key="5">
    <source>
        <dbReference type="ARBA" id="ARBA00023136"/>
    </source>
</evidence>
<dbReference type="SUPFAM" id="SSF56935">
    <property type="entry name" value="Porins"/>
    <property type="match status" value="1"/>
</dbReference>
<evidence type="ECO:0000259" key="8">
    <source>
        <dbReference type="Pfam" id="PF07715"/>
    </source>
</evidence>
<evidence type="ECO:0000313" key="10">
    <source>
        <dbReference type="Proteomes" id="UP000028013"/>
    </source>
</evidence>
<dbReference type="Gene3D" id="2.60.40.1120">
    <property type="entry name" value="Carboxypeptidase-like, regulatory domain"/>
    <property type="match status" value="1"/>
</dbReference>
<evidence type="ECO:0000256" key="2">
    <source>
        <dbReference type="ARBA" id="ARBA00022448"/>
    </source>
</evidence>
<dbReference type="Gene3D" id="2.40.170.20">
    <property type="entry name" value="TonB-dependent receptor, beta-barrel domain"/>
    <property type="match status" value="1"/>
</dbReference>
<dbReference type="Pfam" id="PF07715">
    <property type="entry name" value="Plug"/>
    <property type="match status" value="1"/>
</dbReference>
<accession>A0A078RYX5</accession>
<dbReference type="FunFam" id="2.60.40.1120:FF:000003">
    <property type="entry name" value="Outer membrane protein Omp121"/>
    <property type="match status" value="1"/>
</dbReference>
<reference evidence="9 10" key="1">
    <citation type="submission" date="2014-04" db="EMBL/GenBank/DDBJ databases">
        <authorList>
            <person name="Sears C."/>
            <person name="Carroll K."/>
            <person name="Sack B.R."/>
            <person name="Qadri F."/>
            <person name="Myers L.L."/>
            <person name="Chung G.-T."/>
            <person name="Escheverria P."/>
            <person name="Fraser C.M."/>
            <person name="Sadzewicz L."/>
            <person name="Shefchek K.A."/>
            <person name="Tallon L."/>
            <person name="Das S.P."/>
            <person name="Daugherty S."/>
            <person name="Mongodin E.F."/>
        </authorList>
    </citation>
    <scope>NUCLEOTIDE SEQUENCE [LARGE SCALE GENOMIC DNA]</scope>
    <source>
        <strain evidence="9 10">3978 T3 ii</strain>
    </source>
</reference>
<gene>
    <name evidence="9" type="ORF">M094_1424</name>
</gene>
<evidence type="ECO:0000256" key="7">
    <source>
        <dbReference type="PROSITE-ProRule" id="PRU01360"/>
    </source>
</evidence>
<keyword evidence="6 7" id="KW-0998">Cell outer membrane</keyword>
<keyword evidence="5 7" id="KW-0472">Membrane</keyword>
<organism evidence="9 10">
    <name type="scientific">Bacteroides uniformis str. 3978 T3 ii</name>
    <dbReference type="NCBI Taxonomy" id="1339349"/>
    <lineage>
        <taxon>Bacteria</taxon>
        <taxon>Pseudomonadati</taxon>
        <taxon>Bacteroidota</taxon>
        <taxon>Bacteroidia</taxon>
        <taxon>Bacteroidales</taxon>
        <taxon>Bacteroidaceae</taxon>
        <taxon>Bacteroides</taxon>
    </lineage>
</organism>
<dbReference type="EMBL" id="JNHN01000174">
    <property type="protein sequence ID" value="KDS50498.1"/>
    <property type="molecule type" value="Genomic_DNA"/>
</dbReference>
<dbReference type="InterPro" id="IPR012910">
    <property type="entry name" value="Plug_dom"/>
</dbReference>
<dbReference type="InterPro" id="IPR023996">
    <property type="entry name" value="TonB-dep_OMP_SusC/RagA"/>
</dbReference>
<dbReference type="GO" id="GO:0009279">
    <property type="term" value="C:cell outer membrane"/>
    <property type="evidence" value="ECO:0007669"/>
    <property type="project" value="UniProtKB-SubCell"/>
</dbReference>
<dbReference type="Gene3D" id="2.170.130.10">
    <property type="entry name" value="TonB-dependent receptor, plug domain"/>
    <property type="match status" value="1"/>
</dbReference>
<keyword evidence="3 7" id="KW-1134">Transmembrane beta strand</keyword>
<dbReference type="InterPro" id="IPR037066">
    <property type="entry name" value="Plug_dom_sf"/>
</dbReference>
<dbReference type="PATRIC" id="fig|1339349.3.peg.2593"/>
<feature type="domain" description="TonB-dependent receptor plug" evidence="8">
    <location>
        <begin position="141"/>
        <end position="243"/>
    </location>
</feature>
<keyword evidence="4 7" id="KW-0812">Transmembrane</keyword>
<sequence>MNENRKRGTSNNKILTAIAIASLFIGSSKIMAIETYSENSFGVTEQMQAQTARGIVVDQNGEPIIGASILEKGTTNGVTTDLYGKFSLNVKRGATLVISYIGYKTQEAKADANMKITLTEDSELLDEVVVVGYGVQKKKLVTGATVQVKGEDIAKLNTVDALGALQSQSPGVNITQNNGFLGSGFKVNIRGIGTTGTFSPLYVVDGVANGSIDGLNPSDIESLDVLKDAASAAIYGARAANGVILITTKRGKTGVAEVSYDGYVGVQNLYKIPTILNAQEYMMMQDEGRVMDGLSPYNWATYIPERDLQAIQNGTWKGTNWLKEVLNEDALVQNHAVNITGGTDRSRYAIGISYTNQEATMGVPGEFPEMNRYNFRVNSDHVVMKKGNLDFLKVGETINYKYSQTQGSFGTGGIYWNGVHNMLIMSPLMHPYNSDGDYYLYADQEKDNYKWDISNGANKNPIAYLDYYMNQNLSKSHYMQSSFYAELQPIKNLRIKSQFGYIMGASSYRSYLPRFDYLSASLNNAEDKVTQSMSMYNRWSWDNTANYIFNIDDHNIDVLVGQSIEKWGMGEEMSGSAIGSNFYDFKHAYLSNVPLTANSVSSLTGKPNGEGSIASFFGRVNYNYQEKYMASVIMRADGSSTFARGHRWGYFPSVSAGWVISNESFMSGIKWLDFLKLRASWGQNGNCNVSTFQYLSLITSNNGYGGYTFGDSMDLISTGSYAYRLTNPDLTWETQEQLNFGIDARFLNNRLGFEFDWYNKNTRDWLVTAPVLSSFGANAVSVNGGNVKNTGIEVGLHWNDNIGKDFQYGANLTLAHNKNEVTKIANKDGIIHGSGSVLWEGAEECFRAEVGKPIGYFYGYKSNGIFQNQEQIDNYKGPKLNGDKTQPGDVIWADTDNSGTLDANDRTMIGNPNPDLTMGLSLNASWKAIDFSITTYGAFGQQILKCYRDFSSSPLNNYTAEIFQRWHGEGTSNKFPRLSSASSSNWNRVSDIYIEDGDYLKIKNITVGFDFKKAFKKLPVQQLRLYLTAQNLFTFTGYSGMDPEIGYGGDDYGWASGIDLGYYPSARTYMIGLNVKF</sequence>
<dbReference type="InterPro" id="IPR039426">
    <property type="entry name" value="TonB-dep_rcpt-like"/>
</dbReference>
<evidence type="ECO:0000256" key="3">
    <source>
        <dbReference type="ARBA" id="ARBA00022452"/>
    </source>
</evidence>